<dbReference type="GO" id="GO:0003723">
    <property type="term" value="F:RNA binding"/>
    <property type="evidence" value="ECO:0007669"/>
    <property type="project" value="InterPro"/>
</dbReference>
<sequence length="174" mass="19498">MQVKIAEHARFRYAGAMKSKRFVVVCDNIRSTHNVGSIFRTADGAGLDRIYLCGITPRPPRKDIDKVSLGAEKYVPFTYRKSTAAVIRELRSKGFAIVALENNIRRARPYDAAVYEFPVAFVLGGEVSGLSKEILSLCDRIIFIPMYGKKESLNVSVAFGIAAYYIVRKRKTRA</sequence>
<dbReference type="CDD" id="cd18097">
    <property type="entry name" value="SpoU-like"/>
    <property type="match status" value="1"/>
</dbReference>
<reference evidence="4 5" key="1">
    <citation type="journal article" date="2016" name="Nat. Commun.">
        <title>Thousands of microbial genomes shed light on interconnected biogeochemical processes in an aquifer system.</title>
        <authorList>
            <person name="Anantharaman K."/>
            <person name="Brown C.T."/>
            <person name="Hug L.A."/>
            <person name="Sharon I."/>
            <person name="Castelle C.J."/>
            <person name="Probst A.J."/>
            <person name="Thomas B.C."/>
            <person name="Singh A."/>
            <person name="Wilkins M.J."/>
            <person name="Karaoz U."/>
            <person name="Brodie E.L."/>
            <person name="Williams K.H."/>
            <person name="Hubbard S.S."/>
            <person name="Banfield J.F."/>
        </authorList>
    </citation>
    <scope>NUCLEOTIDE SEQUENCE [LARGE SCALE GENOMIC DNA]</scope>
</reference>
<dbReference type="EMBL" id="MHKM01000038">
    <property type="protein sequence ID" value="OGY90670.1"/>
    <property type="molecule type" value="Genomic_DNA"/>
</dbReference>
<dbReference type="InterPro" id="IPR001537">
    <property type="entry name" value="SpoU_MeTrfase"/>
</dbReference>
<dbReference type="SUPFAM" id="SSF75217">
    <property type="entry name" value="alpha/beta knot"/>
    <property type="match status" value="1"/>
</dbReference>
<feature type="domain" description="tRNA/rRNA methyltransferase SpoU type" evidence="3">
    <location>
        <begin position="22"/>
        <end position="164"/>
    </location>
</feature>
<comment type="caution">
    <text evidence="4">The sequence shown here is derived from an EMBL/GenBank/DDBJ whole genome shotgun (WGS) entry which is preliminary data.</text>
</comment>
<dbReference type="PANTHER" id="PTHR46429">
    <property type="entry name" value="23S RRNA (GUANOSINE-2'-O-)-METHYLTRANSFERASE RLMB"/>
    <property type="match status" value="1"/>
</dbReference>
<name>A0A1G2BQP3_9BACT</name>
<evidence type="ECO:0000259" key="3">
    <source>
        <dbReference type="Pfam" id="PF00588"/>
    </source>
</evidence>
<dbReference type="GO" id="GO:0032259">
    <property type="term" value="P:methylation"/>
    <property type="evidence" value="ECO:0007669"/>
    <property type="project" value="UniProtKB-KW"/>
</dbReference>
<dbReference type="PANTHER" id="PTHR46429:SF1">
    <property type="entry name" value="23S RRNA (GUANOSINE-2'-O-)-METHYLTRANSFERASE RLMB"/>
    <property type="match status" value="1"/>
</dbReference>
<evidence type="ECO:0000313" key="5">
    <source>
        <dbReference type="Proteomes" id="UP000178248"/>
    </source>
</evidence>
<protein>
    <recommendedName>
        <fullName evidence="3">tRNA/rRNA methyltransferase SpoU type domain-containing protein</fullName>
    </recommendedName>
</protein>
<keyword evidence="2" id="KW-0808">Transferase</keyword>
<accession>A0A1G2BQP3</accession>
<dbReference type="Pfam" id="PF00588">
    <property type="entry name" value="SpoU_methylase"/>
    <property type="match status" value="1"/>
</dbReference>
<dbReference type="GO" id="GO:0005829">
    <property type="term" value="C:cytosol"/>
    <property type="evidence" value="ECO:0007669"/>
    <property type="project" value="TreeGrafter"/>
</dbReference>
<evidence type="ECO:0000256" key="2">
    <source>
        <dbReference type="ARBA" id="ARBA00022679"/>
    </source>
</evidence>
<proteinExistence type="predicted"/>
<dbReference type="GO" id="GO:0006396">
    <property type="term" value="P:RNA processing"/>
    <property type="evidence" value="ECO:0007669"/>
    <property type="project" value="InterPro"/>
</dbReference>
<dbReference type="GO" id="GO:0008173">
    <property type="term" value="F:RNA methyltransferase activity"/>
    <property type="evidence" value="ECO:0007669"/>
    <property type="project" value="InterPro"/>
</dbReference>
<gene>
    <name evidence="4" type="ORF">A3B30_02830</name>
</gene>
<dbReference type="Proteomes" id="UP000178248">
    <property type="component" value="Unassembled WGS sequence"/>
</dbReference>
<organism evidence="4 5">
    <name type="scientific">Candidatus Komeilibacteria bacterium RIFCSPLOWO2_01_FULL_52_15</name>
    <dbReference type="NCBI Taxonomy" id="1798551"/>
    <lineage>
        <taxon>Bacteria</taxon>
        <taxon>Candidatus Komeiliibacteriota</taxon>
    </lineage>
</organism>
<dbReference type="InterPro" id="IPR029026">
    <property type="entry name" value="tRNA_m1G_MTases_N"/>
</dbReference>
<keyword evidence="1" id="KW-0489">Methyltransferase</keyword>
<dbReference type="STRING" id="1798551.A3B30_02830"/>
<dbReference type="InterPro" id="IPR029028">
    <property type="entry name" value="Alpha/beta_knot_MTases"/>
</dbReference>
<dbReference type="Gene3D" id="3.40.1280.10">
    <property type="match status" value="1"/>
</dbReference>
<dbReference type="AlphaFoldDB" id="A0A1G2BQP3"/>
<evidence type="ECO:0000256" key="1">
    <source>
        <dbReference type="ARBA" id="ARBA00022603"/>
    </source>
</evidence>
<dbReference type="InterPro" id="IPR004441">
    <property type="entry name" value="rRNA_MeTrfase_TrmH"/>
</dbReference>
<evidence type="ECO:0000313" key="4">
    <source>
        <dbReference type="EMBL" id="OGY90670.1"/>
    </source>
</evidence>